<evidence type="ECO:0000313" key="8">
    <source>
        <dbReference type="EMBL" id="TLP90587.1"/>
    </source>
</evidence>
<dbReference type="InterPro" id="IPR050492">
    <property type="entry name" value="Bact_metal-bind_prot9"/>
</dbReference>
<evidence type="ECO:0000313" key="9">
    <source>
        <dbReference type="Proteomes" id="UP000310458"/>
    </source>
</evidence>
<comment type="caution">
    <text evidence="8">The sequence shown here is derived from an EMBL/GenBank/DDBJ whole genome shotgun (WGS) entry which is preliminary data.</text>
</comment>
<proteinExistence type="inferred from homology"/>
<dbReference type="GO" id="GO:0030001">
    <property type="term" value="P:metal ion transport"/>
    <property type="evidence" value="ECO:0007669"/>
    <property type="project" value="InterPro"/>
</dbReference>
<protein>
    <submittedName>
        <fullName evidence="8">ABC transporter substrate-binding protein</fullName>
    </submittedName>
</protein>
<dbReference type="SUPFAM" id="SSF53807">
    <property type="entry name" value="Helical backbone' metal receptor"/>
    <property type="match status" value="1"/>
</dbReference>
<keyword evidence="9" id="KW-1185">Reference proteome</keyword>
<dbReference type="OrthoDB" id="5296019at2"/>
<dbReference type="InterPro" id="IPR006127">
    <property type="entry name" value="ZnuA-like"/>
</dbReference>
<evidence type="ECO:0000256" key="3">
    <source>
        <dbReference type="ARBA" id="ARBA00022723"/>
    </source>
</evidence>
<comment type="subcellular location">
    <subcellularLocation>
        <location evidence="1">Cell envelope</location>
    </subcellularLocation>
</comment>
<dbReference type="AlphaFoldDB" id="A0A5R9B4Z5"/>
<keyword evidence="3" id="KW-0479">Metal-binding</keyword>
<dbReference type="Proteomes" id="UP000310458">
    <property type="component" value="Unassembled WGS sequence"/>
</dbReference>
<sequence length="369" mass="40350">MPVFSLTKSPAESRVPGSSQGTLRLLPYGALTAAATLLITSCGNPTDEDSASPDSEEAASNISVVASTDVYADLASQVAGDTADVQAIVDNPAIDPHSYEATPQDRLRIEEADMLIANGGGYDPFLTSLAESAERDHVLLQALSELNEETDHEDHSDANAPVTESEPDGDEHPEDDDHEEDSNDETEDAHAGHGHEDGDENEHAWYDLALMSDFVNYLGEHLGEFSPENAELYTENAERLSQEINTLDERNRNLDATGTTFMATEPVSAYLLTDAGFEDETDQDFLAAIEHGDDVSPRLLQEALTTVEDLDLLVYNEQTETNQSLQIRRAAEDAGVPILEFSETLPEDANGYVDWMERNVEQLESLIHR</sequence>
<dbReference type="PRINTS" id="PR00690">
    <property type="entry name" value="ADHESNFAMILY"/>
</dbReference>
<feature type="region of interest" description="Disordered" evidence="7">
    <location>
        <begin position="148"/>
        <end position="200"/>
    </location>
</feature>
<evidence type="ECO:0000256" key="2">
    <source>
        <dbReference type="ARBA" id="ARBA00022448"/>
    </source>
</evidence>
<evidence type="ECO:0000256" key="5">
    <source>
        <dbReference type="RuleBase" id="RU003512"/>
    </source>
</evidence>
<dbReference type="Gene3D" id="3.40.50.1980">
    <property type="entry name" value="Nitrogenase molybdenum iron protein domain"/>
    <property type="match status" value="2"/>
</dbReference>
<dbReference type="GO" id="GO:0030313">
    <property type="term" value="C:cell envelope"/>
    <property type="evidence" value="ECO:0007669"/>
    <property type="project" value="UniProtKB-SubCell"/>
</dbReference>
<gene>
    <name evidence="8" type="ORF">FEF26_15235</name>
</gene>
<name>A0A5R9B4Z5_9MICC</name>
<dbReference type="GO" id="GO:0007155">
    <property type="term" value="P:cell adhesion"/>
    <property type="evidence" value="ECO:0007669"/>
    <property type="project" value="InterPro"/>
</dbReference>
<keyword evidence="4" id="KW-0732">Signal</keyword>
<dbReference type="EMBL" id="VAVZ01000082">
    <property type="protein sequence ID" value="TLP90587.1"/>
    <property type="molecule type" value="Genomic_DNA"/>
</dbReference>
<feature type="compositionally biased region" description="Basic and acidic residues" evidence="7">
    <location>
        <begin position="188"/>
        <end position="200"/>
    </location>
</feature>
<accession>A0A5R9B4Z5</accession>
<keyword evidence="2 5" id="KW-0813">Transport</keyword>
<evidence type="ECO:0000256" key="7">
    <source>
        <dbReference type="SAM" id="MobiDB-lite"/>
    </source>
</evidence>
<organism evidence="8 9">
    <name type="scientific">Nesterenkonia salmonea</name>
    <dbReference type="NCBI Taxonomy" id="1804987"/>
    <lineage>
        <taxon>Bacteria</taxon>
        <taxon>Bacillati</taxon>
        <taxon>Actinomycetota</taxon>
        <taxon>Actinomycetes</taxon>
        <taxon>Micrococcales</taxon>
        <taxon>Micrococcaceae</taxon>
        <taxon>Nesterenkonia</taxon>
    </lineage>
</organism>
<dbReference type="PANTHER" id="PTHR42953">
    <property type="entry name" value="HIGH-AFFINITY ZINC UPTAKE SYSTEM PROTEIN ZNUA-RELATED"/>
    <property type="match status" value="1"/>
</dbReference>
<dbReference type="Pfam" id="PF01297">
    <property type="entry name" value="ZnuA"/>
    <property type="match status" value="1"/>
</dbReference>
<evidence type="ECO:0000256" key="4">
    <source>
        <dbReference type="ARBA" id="ARBA00022729"/>
    </source>
</evidence>
<evidence type="ECO:0000256" key="6">
    <source>
        <dbReference type="SAM" id="Coils"/>
    </source>
</evidence>
<evidence type="ECO:0000256" key="1">
    <source>
        <dbReference type="ARBA" id="ARBA00004196"/>
    </source>
</evidence>
<dbReference type="InterPro" id="IPR006128">
    <property type="entry name" value="Lipoprotein_PsaA-like"/>
</dbReference>
<dbReference type="GO" id="GO:0046872">
    <property type="term" value="F:metal ion binding"/>
    <property type="evidence" value="ECO:0007669"/>
    <property type="project" value="UniProtKB-KW"/>
</dbReference>
<keyword evidence="6" id="KW-0175">Coiled coil</keyword>
<dbReference type="PANTHER" id="PTHR42953:SF1">
    <property type="entry name" value="METAL-BINDING PROTEIN HI_0362-RELATED"/>
    <property type="match status" value="1"/>
</dbReference>
<feature type="compositionally biased region" description="Acidic residues" evidence="7">
    <location>
        <begin position="165"/>
        <end position="187"/>
    </location>
</feature>
<feature type="coiled-coil region" evidence="6">
    <location>
        <begin position="230"/>
        <end position="257"/>
    </location>
</feature>
<comment type="similarity">
    <text evidence="5">Belongs to the bacterial solute-binding protein 9 family.</text>
</comment>
<reference evidence="8 9" key="1">
    <citation type="submission" date="2019-05" db="EMBL/GenBank/DDBJ databases">
        <title>Nesterenkonia sp. GY074 isolated from the Southern Atlantic Ocean.</title>
        <authorList>
            <person name="Zhang G."/>
        </authorList>
    </citation>
    <scope>NUCLEOTIDE SEQUENCE [LARGE SCALE GENOMIC DNA]</scope>
    <source>
        <strain evidence="8 9">GY074</strain>
    </source>
</reference>